<dbReference type="EMBL" id="BGZK01000814">
    <property type="protein sequence ID" value="GBP61445.1"/>
    <property type="molecule type" value="Genomic_DNA"/>
</dbReference>
<comment type="caution">
    <text evidence="1">The sequence shown here is derived from an EMBL/GenBank/DDBJ whole genome shotgun (WGS) entry which is preliminary data.</text>
</comment>
<keyword evidence="2" id="KW-1185">Reference proteome</keyword>
<gene>
    <name evidence="1" type="ORF">EVAR_50813_1</name>
</gene>
<reference evidence="1 2" key="1">
    <citation type="journal article" date="2019" name="Commun. Biol.">
        <title>The bagworm genome reveals a unique fibroin gene that provides high tensile strength.</title>
        <authorList>
            <person name="Kono N."/>
            <person name="Nakamura H."/>
            <person name="Ohtoshi R."/>
            <person name="Tomita M."/>
            <person name="Numata K."/>
            <person name="Arakawa K."/>
        </authorList>
    </citation>
    <scope>NUCLEOTIDE SEQUENCE [LARGE SCALE GENOMIC DNA]</scope>
</reference>
<dbReference type="AlphaFoldDB" id="A0A4C1XGV8"/>
<protein>
    <submittedName>
        <fullName evidence="1">Uncharacterized protein</fullName>
    </submittedName>
</protein>
<name>A0A4C1XGV8_EUMVA</name>
<organism evidence="1 2">
    <name type="scientific">Eumeta variegata</name>
    <name type="common">Bagworm moth</name>
    <name type="synonym">Eumeta japonica</name>
    <dbReference type="NCBI Taxonomy" id="151549"/>
    <lineage>
        <taxon>Eukaryota</taxon>
        <taxon>Metazoa</taxon>
        <taxon>Ecdysozoa</taxon>
        <taxon>Arthropoda</taxon>
        <taxon>Hexapoda</taxon>
        <taxon>Insecta</taxon>
        <taxon>Pterygota</taxon>
        <taxon>Neoptera</taxon>
        <taxon>Endopterygota</taxon>
        <taxon>Lepidoptera</taxon>
        <taxon>Glossata</taxon>
        <taxon>Ditrysia</taxon>
        <taxon>Tineoidea</taxon>
        <taxon>Psychidae</taxon>
        <taxon>Oiketicinae</taxon>
        <taxon>Eumeta</taxon>
    </lineage>
</organism>
<evidence type="ECO:0000313" key="2">
    <source>
        <dbReference type="Proteomes" id="UP000299102"/>
    </source>
</evidence>
<dbReference type="Proteomes" id="UP000299102">
    <property type="component" value="Unassembled WGS sequence"/>
</dbReference>
<evidence type="ECO:0000313" key="1">
    <source>
        <dbReference type="EMBL" id="GBP61445.1"/>
    </source>
</evidence>
<accession>A0A4C1XGV8</accession>
<proteinExistence type="predicted"/>
<sequence>MPLSTTGSKSGYPDKDHFVSQITPYLFAHQIILAKGQVETSHDLMKDPTDRRRKVTPTCQSGDLALLQIHTLGNAAKGFSIPRENAAQPLN</sequence>